<dbReference type="Gene3D" id="3.40.50.720">
    <property type="entry name" value="NAD(P)-binding Rossmann-like Domain"/>
    <property type="match status" value="1"/>
</dbReference>
<dbReference type="EMBL" id="KZ826444">
    <property type="protein sequence ID" value="PYI00596.1"/>
    <property type="molecule type" value="Genomic_DNA"/>
</dbReference>
<evidence type="ECO:0000259" key="3">
    <source>
        <dbReference type="Pfam" id="PF05368"/>
    </source>
</evidence>
<dbReference type="VEuPathDB" id="FungiDB:BO78DRAFT_380760"/>
<proteinExistence type="inferred from homology"/>
<comment type="similarity">
    <text evidence="1">Belongs to the NmrA-type oxidoreductase family.</text>
</comment>
<dbReference type="Gene3D" id="3.90.25.10">
    <property type="entry name" value="UDP-galactose 4-epimerase, domain 1"/>
    <property type="match status" value="1"/>
</dbReference>
<dbReference type="PANTHER" id="PTHR42748:SF29">
    <property type="entry name" value="NMRA-LIKE DOMAIN-CONTAINING PROTEIN"/>
    <property type="match status" value="1"/>
</dbReference>
<dbReference type="STRING" id="1448318.A0A319DS88"/>
<evidence type="ECO:0000256" key="1">
    <source>
        <dbReference type="ARBA" id="ARBA00006328"/>
    </source>
</evidence>
<dbReference type="SUPFAM" id="SSF51735">
    <property type="entry name" value="NAD(P)-binding Rossmann-fold domains"/>
    <property type="match status" value="1"/>
</dbReference>
<dbReference type="PANTHER" id="PTHR42748">
    <property type="entry name" value="NITROGEN METABOLITE REPRESSION PROTEIN NMRA FAMILY MEMBER"/>
    <property type="match status" value="1"/>
</dbReference>
<dbReference type="OrthoDB" id="3358371at2759"/>
<protein>
    <submittedName>
        <fullName evidence="4">Putative hscarg dehydrogenase</fullName>
    </submittedName>
</protein>
<dbReference type="CDD" id="cd05251">
    <property type="entry name" value="NmrA_like_SDR_a"/>
    <property type="match status" value="1"/>
</dbReference>
<evidence type="ECO:0000256" key="2">
    <source>
        <dbReference type="ARBA" id="ARBA00022857"/>
    </source>
</evidence>
<organism evidence="4 5">
    <name type="scientific">Aspergillus sclerotiicarbonarius (strain CBS 121057 / IBT 28362)</name>
    <dbReference type="NCBI Taxonomy" id="1448318"/>
    <lineage>
        <taxon>Eukaryota</taxon>
        <taxon>Fungi</taxon>
        <taxon>Dikarya</taxon>
        <taxon>Ascomycota</taxon>
        <taxon>Pezizomycotina</taxon>
        <taxon>Eurotiomycetes</taxon>
        <taxon>Eurotiomycetidae</taxon>
        <taxon>Eurotiales</taxon>
        <taxon>Aspergillaceae</taxon>
        <taxon>Aspergillus</taxon>
        <taxon>Aspergillus subgen. Circumdati</taxon>
    </lineage>
</organism>
<dbReference type="GO" id="GO:0005634">
    <property type="term" value="C:nucleus"/>
    <property type="evidence" value="ECO:0007669"/>
    <property type="project" value="TreeGrafter"/>
</dbReference>
<name>A0A319DS88_ASPSB</name>
<dbReference type="Pfam" id="PF05368">
    <property type="entry name" value="NmrA"/>
    <property type="match status" value="1"/>
</dbReference>
<dbReference type="InterPro" id="IPR008030">
    <property type="entry name" value="NmrA-like"/>
</dbReference>
<dbReference type="AlphaFoldDB" id="A0A319DS88"/>
<evidence type="ECO:0000313" key="4">
    <source>
        <dbReference type="EMBL" id="PYI00596.1"/>
    </source>
</evidence>
<evidence type="ECO:0000313" key="5">
    <source>
        <dbReference type="Proteomes" id="UP000248423"/>
    </source>
</evidence>
<feature type="domain" description="NmrA-like" evidence="3">
    <location>
        <begin position="4"/>
        <end position="284"/>
    </location>
</feature>
<keyword evidence="5" id="KW-1185">Reference proteome</keyword>
<dbReference type="InterPro" id="IPR036291">
    <property type="entry name" value="NAD(P)-bd_dom_sf"/>
</dbReference>
<dbReference type="Proteomes" id="UP000248423">
    <property type="component" value="Unassembled WGS sequence"/>
</dbReference>
<keyword evidence="2" id="KW-0521">NADP</keyword>
<sequence length="335" mass="37146">MPQQKTITIVGATGTQGSSVARTFLSLPNWHVRCITRDTTSPRATSLSTLGATIIQADLNDLTSLKTAFANTHAIFVNTDFWGLYRATPPSSSSSRSAFAQEIQQGKNAALAASTIPTLERYIYSALGPMKKHSKGKYPHSYHWDSKAEIVEFIETELPELAKRTSFVYLGVYVSNPLFMPRVDHGGKLKFVIPLGKRVKIPVMDAGMATGGFVRALVEEETAGVKLLACCGWLEVREMVDVWARVTGREAEVVEVTPEWMRRELGIPMEVLDAPAYIEEFGYMSGLEGVVEPGELRGRGLERWSFEDWLRGQDWEGILKAGMEELDGVKKEEVV</sequence>
<dbReference type="InterPro" id="IPR051164">
    <property type="entry name" value="NmrA-like_oxidored"/>
</dbReference>
<gene>
    <name evidence="4" type="ORF">BO78DRAFT_380760</name>
</gene>
<reference evidence="4 5" key="1">
    <citation type="submission" date="2018-02" db="EMBL/GenBank/DDBJ databases">
        <title>The genomes of Aspergillus section Nigri reveals drivers in fungal speciation.</title>
        <authorList>
            <consortium name="DOE Joint Genome Institute"/>
            <person name="Vesth T.C."/>
            <person name="Nybo J."/>
            <person name="Theobald S."/>
            <person name="Brandl J."/>
            <person name="Frisvad J.C."/>
            <person name="Nielsen K.F."/>
            <person name="Lyhne E.K."/>
            <person name="Kogle M.E."/>
            <person name="Kuo A."/>
            <person name="Riley R."/>
            <person name="Clum A."/>
            <person name="Nolan M."/>
            <person name="Lipzen A."/>
            <person name="Salamov A."/>
            <person name="Henrissat B."/>
            <person name="Wiebenga A."/>
            <person name="De vries R.P."/>
            <person name="Grigoriev I.V."/>
            <person name="Mortensen U.H."/>
            <person name="Andersen M.R."/>
            <person name="Baker S.E."/>
        </authorList>
    </citation>
    <scope>NUCLEOTIDE SEQUENCE [LARGE SCALE GENOMIC DNA]</scope>
    <source>
        <strain evidence="4 5">CBS 121057</strain>
    </source>
</reference>
<accession>A0A319DS88</accession>